<evidence type="ECO:0000313" key="10">
    <source>
        <dbReference type="Proteomes" id="UP000261080"/>
    </source>
</evidence>
<keyword evidence="6" id="KW-0342">GTP-binding</keyword>
<dbReference type="InterPro" id="IPR013482">
    <property type="entry name" value="Molybde_CF_guanTrfase"/>
</dbReference>
<keyword evidence="9" id="KW-0548">Nucleotidyltransferase</keyword>
<sequence length="206" mass="23611">MRANIAGYILAGGKGTRMGGMDKLFLKYQGKYLALWTIEALFMLDTWYVSVAEIPKEPMGKARWIRDVYEDIGPMGGILSGLIRCREEALLVVPCDTFGVDASMGRRLLDAYERTGRPVFFQDRNKIFPFPGIYTKSMLPAMERQRKAGIYRMQSLFDLVDRGKITLLDGISELGRLVNLNTWQEYESLQRRSNEREMRYGTRGAE</sequence>
<keyword evidence="2 9" id="KW-0808">Transferase</keyword>
<dbReference type="InterPro" id="IPR025877">
    <property type="entry name" value="MobA-like_NTP_Trfase"/>
</dbReference>
<dbReference type="PANTHER" id="PTHR19136">
    <property type="entry name" value="MOLYBDENUM COFACTOR GUANYLYLTRANSFERASE"/>
    <property type="match status" value="1"/>
</dbReference>
<keyword evidence="3" id="KW-0479">Metal-binding</keyword>
<keyword evidence="4" id="KW-0547">Nucleotide-binding</keyword>
<dbReference type="Proteomes" id="UP000261080">
    <property type="component" value="Unassembled WGS sequence"/>
</dbReference>
<dbReference type="CDD" id="cd02503">
    <property type="entry name" value="MobA"/>
    <property type="match status" value="1"/>
</dbReference>
<accession>A0A3E3JZB7</accession>
<keyword evidence="5" id="KW-0460">Magnesium</keyword>
<dbReference type="Gene3D" id="3.90.550.10">
    <property type="entry name" value="Spore Coat Polysaccharide Biosynthesis Protein SpsA, Chain A"/>
    <property type="match status" value="1"/>
</dbReference>
<dbReference type="GO" id="GO:0005525">
    <property type="term" value="F:GTP binding"/>
    <property type="evidence" value="ECO:0007669"/>
    <property type="project" value="UniProtKB-KW"/>
</dbReference>
<evidence type="ECO:0000256" key="7">
    <source>
        <dbReference type="ARBA" id="ARBA00023150"/>
    </source>
</evidence>
<gene>
    <name evidence="9" type="ORF">DW016_14040</name>
</gene>
<evidence type="ECO:0000256" key="6">
    <source>
        <dbReference type="ARBA" id="ARBA00023134"/>
    </source>
</evidence>
<evidence type="ECO:0000259" key="8">
    <source>
        <dbReference type="Pfam" id="PF12804"/>
    </source>
</evidence>
<evidence type="ECO:0000256" key="4">
    <source>
        <dbReference type="ARBA" id="ARBA00022741"/>
    </source>
</evidence>
<dbReference type="Pfam" id="PF12804">
    <property type="entry name" value="NTP_transf_3"/>
    <property type="match status" value="1"/>
</dbReference>
<dbReference type="GO" id="GO:0046872">
    <property type="term" value="F:metal ion binding"/>
    <property type="evidence" value="ECO:0007669"/>
    <property type="project" value="UniProtKB-KW"/>
</dbReference>
<protein>
    <submittedName>
        <fullName evidence="9">Molybdenum cofactor guanylyltransferase</fullName>
    </submittedName>
</protein>
<keyword evidence="1" id="KW-0963">Cytoplasm</keyword>
<evidence type="ECO:0000256" key="3">
    <source>
        <dbReference type="ARBA" id="ARBA00022723"/>
    </source>
</evidence>
<dbReference type="InterPro" id="IPR029044">
    <property type="entry name" value="Nucleotide-diphossugar_trans"/>
</dbReference>
<dbReference type="AlphaFoldDB" id="A0A3E3JZB7"/>
<organism evidence="9 10">
    <name type="scientific">Sellimonas intestinalis</name>
    <dbReference type="NCBI Taxonomy" id="1653434"/>
    <lineage>
        <taxon>Bacteria</taxon>
        <taxon>Bacillati</taxon>
        <taxon>Bacillota</taxon>
        <taxon>Clostridia</taxon>
        <taxon>Lachnospirales</taxon>
        <taxon>Lachnospiraceae</taxon>
        <taxon>Sellimonas</taxon>
    </lineage>
</organism>
<dbReference type="GO" id="GO:0006777">
    <property type="term" value="P:Mo-molybdopterin cofactor biosynthetic process"/>
    <property type="evidence" value="ECO:0007669"/>
    <property type="project" value="UniProtKB-KW"/>
</dbReference>
<evidence type="ECO:0000256" key="1">
    <source>
        <dbReference type="ARBA" id="ARBA00022490"/>
    </source>
</evidence>
<dbReference type="RefSeq" id="WP_117493806.1">
    <property type="nucleotide sequence ID" value="NZ_CAUAFM010000011.1"/>
</dbReference>
<evidence type="ECO:0000256" key="2">
    <source>
        <dbReference type="ARBA" id="ARBA00022679"/>
    </source>
</evidence>
<dbReference type="OrthoDB" id="9788394at2"/>
<keyword evidence="7" id="KW-0501">Molybdenum cofactor biosynthesis</keyword>
<evidence type="ECO:0000313" key="9">
    <source>
        <dbReference type="EMBL" id="RGE85009.1"/>
    </source>
</evidence>
<dbReference type="EMBL" id="QVLX01000010">
    <property type="protein sequence ID" value="RGE85009.1"/>
    <property type="molecule type" value="Genomic_DNA"/>
</dbReference>
<feature type="domain" description="MobA-like NTP transferase" evidence="8">
    <location>
        <begin position="7"/>
        <end position="150"/>
    </location>
</feature>
<dbReference type="GO" id="GO:0016779">
    <property type="term" value="F:nucleotidyltransferase activity"/>
    <property type="evidence" value="ECO:0007669"/>
    <property type="project" value="UniProtKB-KW"/>
</dbReference>
<proteinExistence type="predicted"/>
<keyword evidence="10" id="KW-1185">Reference proteome</keyword>
<reference evidence="9 10" key="1">
    <citation type="submission" date="2018-08" db="EMBL/GenBank/DDBJ databases">
        <title>A genome reference for cultivated species of the human gut microbiota.</title>
        <authorList>
            <person name="Zou Y."/>
            <person name="Xue W."/>
            <person name="Luo G."/>
        </authorList>
    </citation>
    <scope>NUCLEOTIDE SEQUENCE [LARGE SCALE GENOMIC DNA]</scope>
    <source>
        <strain evidence="9 10">AF37-2AT</strain>
    </source>
</reference>
<name>A0A3E3JZB7_9FIRM</name>
<comment type="caution">
    <text evidence="9">The sequence shown here is derived from an EMBL/GenBank/DDBJ whole genome shotgun (WGS) entry which is preliminary data.</text>
</comment>
<dbReference type="SUPFAM" id="SSF53448">
    <property type="entry name" value="Nucleotide-diphospho-sugar transferases"/>
    <property type="match status" value="1"/>
</dbReference>
<evidence type="ECO:0000256" key="5">
    <source>
        <dbReference type="ARBA" id="ARBA00022842"/>
    </source>
</evidence>
<dbReference type="PANTHER" id="PTHR19136:SF81">
    <property type="entry name" value="MOLYBDENUM COFACTOR GUANYLYLTRANSFERASE"/>
    <property type="match status" value="1"/>
</dbReference>